<gene>
    <name evidence="2" type="ORF">ACFO9K_06290</name>
</gene>
<evidence type="ECO:0000313" key="3">
    <source>
        <dbReference type="Proteomes" id="UP001595945"/>
    </source>
</evidence>
<keyword evidence="3" id="KW-1185">Reference proteome</keyword>
<name>A0ABD5Q112_9EURY</name>
<comment type="caution">
    <text evidence="2">The sequence shown here is derived from an EMBL/GenBank/DDBJ whole genome shotgun (WGS) entry which is preliminary data.</text>
</comment>
<dbReference type="AlphaFoldDB" id="A0ABD5Q112"/>
<feature type="region of interest" description="Disordered" evidence="1">
    <location>
        <begin position="348"/>
        <end position="407"/>
    </location>
</feature>
<dbReference type="GeneID" id="73047126"/>
<dbReference type="EMBL" id="JBHSHT010000001">
    <property type="protein sequence ID" value="MFC4823866.1"/>
    <property type="molecule type" value="Genomic_DNA"/>
</dbReference>
<evidence type="ECO:0000256" key="1">
    <source>
        <dbReference type="SAM" id="MobiDB-lite"/>
    </source>
</evidence>
<proteinExistence type="predicted"/>
<evidence type="ECO:0000313" key="2">
    <source>
        <dbReference type="EMBL" id="MFC4823866.1"/>
    </source>
</evidence>
<dbReference type="RefSeq" id="WP_254270087.1">
    <property type="nucleotide sequence ID" value="NZ_CP100401.1"/>
</dbReference>
<organism evidence="2 3">
    <name type="scientific">Halorussus aquaticus</name>
    <dbReference type="NCBI Taxonomy" id="2953748"/>
    <lineage>
        <taxon>Archaea</taxon>
        <taxon>Methanobacteriati</taxon>
        <taxon>Methanobacteriota</taxon>
        <taxon>Stenosarchaea group</taxon>
        <taxon>Halobacteria</taxon>
        <taxon>Halobacteriales</taxon>
        <taxon>Haladaptataceae</taxon>
        <taxon>Halorussus</taxon>
    </lineage>
</organism>
<dbReference type="SUPFAM" id="SSF53756">
    <property type="entry name" value="UDP-Glycosyltransferase/glycogen phosphorylase"/>
    <property type="match status" value="1"/>
</dbReference>
<dbReference type="InterPro" id="IPR007152">
    <property type="entry name" value="DUF354"/>
</dbReference>
<sequence length="407" mass="44638">MKYLFFTNTPAQVHQYRRAVSKLEERGHETLVLARDYGCTEALLDYYEVSYERYGRCETEKFSLVRELPKHAVNIVQRTLRYDPDCVFGRGAYAALAGTVARVPVVLVDDSDNTDLDHAISVPLADAVLTPHTFEKDLGDEHYEFRGFKECAYLHPEEWEPQTDVREELGVGPDETFAIVRLNAFGSHHDVGEAGFTPEKRRELVERLAEYATVFVSDEGGDMDLDDAPARSFDLHPALLHDALAEASLLVADTQTMVTEAALLGTPAIRSNSFVGDDDMGNFLDLERAGLIYNLEAFDAVLDAATDILADDGADERWRTLRDDYLDDKVNLTEVVLDVAETVGATGGASSGSIAGVDGVVPRGSSPDRAVALGTETLRSDGGRGDDDAERTVGQRDDGARTEGGRR</sequence>
<dbReference type="Proteomes" id="UP001595945">
    <property type="component" value="Unassembled WGS sequence"/>
</dbReference>
<feature type="compositionally biased region" description="Basic and acidic residues" evidence="1">
    <location>
        <begin position="378"/>
        <end position="407"/>
    </location>
</feature>
<dbReference type="PANTHER" id="PTHR39662">
    <property type="entry name" value="DUF354 DOMAIN-CONTAINING PROTEIN-RELATED"/>
    <property type="match status" value="1"/>
</dbReference>
<feature type="compositionally biased region" description="Low complexity" evidence="1">
    <location>
        <begin position="351"/>
        <end position="361"/>
    </location>
</feature>
<dbReference type="Pfam" id="PF04007">
    <property type="entry name" value="DUF354"/>
    <property type="match status" value="1"/>
</dbReference>
<reference evidence="2 3" key="1">
    <citation type="journal article" date="2019" name="Int. J. Syst. Evol. Microbiol.">
        <title>The Global Catalogue of Microorganisms (GCM) 10K type strain sequencing project: providing services to taxonomists for standard genome sequencing and annotation.</title>
        <authorList>
            <consortium name="The Broad Institute Genomics Platform"/>
            <consortium name="The Broad Institute Genome Sequencing Center for Infectious Disease"/>
            <person name="Wu L."/>
            <person name="Ma J."/>
        </authorList>
    </citation>
    <scope>NUCLEOTIDE SEQUENCE [LARGE SCALE GENOMIC DNA]</scope>
    <source>
        <strain evidence="2 3">XZYJ18</strain>
    </source>
</reference>
<accession>A0ABD5Q112</accession>
<dbReference type="PANTHER" id="PTHR39662:SF1">
    <property type="entry name" value="DUF354 DOMAIN-CONTAINING PROTEIN"/>
    <property type="match status" value="1"/>
</dbReference>
<protein>
    <submittedName>
        <fullName evidence="2">DUF354 domain-containing protein</fullName>
    </submittedName>
</protein>